<keyword evidence="4" id="KW-0067">ATP-binding</keyword>
<dbReference type="PANTHER" id="PTHR41299">
    <property type="entry name" value="THIAMINE PYROPHOSPHOKINASE"/>
    <property type="match status" value="1"/>
</dbReference>
<dbReference type="GO" id="GO:0005524">
    <property type="term" value="F:ATP binding"/>
    <property type="evidence" value="ECO:0007669"/>
    <property type="project" value="UniProtKB-KW"/>
</dbReference>
<dbReference type="GO" id="GO:0006772">
    <property type="term" value="P:thiamine metabolic process"/>
    <property type="evidence" value="ECO:0007669"/>
    <property type="project" value="UniProtKB-UniRule"/>
</dbReference>
<dbReference type="CDD" id="cd07995">
    <property type="entry name" value="TPK"/>
    <property type="match status" value="1"/>
</dbReference>
<dbReference type="InterPro" id="IPR007373">
    <property type="entry name" value="Thiamin_PyroPKinase_B1-bd"/>
</dbReference>
<evidence type="ECO:0000259" key="6">
    <source>
        <dbReference type="SMART" id="SM00983"/>
    </source>
</evidence>
<dbReference type="InterPro" id="IPR007371">
    <property type="entry name" value="TPK_catalytic"/>
</dbReference>
<keyword evidence="2" id="KW-0547">Nucleotide-binding</keyword>
<dbReference type="GO" id="GO:0030975">
    <property type="term" value="F:thiamine binding"/>
    <property type="evidence" value="ECO:0007669"/>
    <property type="project" value="InterPro"/>
</dbReference>
<keyword evidence="3 7" id="KW-0418">Kinase</keyword>
<dbReference type="SUPFAM" id="SSF63999">
    <property type="entry name" value="Thiamin pyrophosphokinase, catalytic domain"/>
    <property type="match status" value="1"/>
</dbReference>
<dbReference type="OrthoDB" id="9804377at2"/>
<gene>
    <name evidence="7" type="ORF">SAMN02746089_01485</name>
</gene>
<dbReference type="EMBL" id="FQVH01000014">
    <property type="protein sequence ID" value="SHF20633.1"/>
    <property type="molecule type" value="Genomic_DNA"/>
</dbReference>
<accession>A0A1M4ZRF1</accession>
<dbReference type="SMART" id="SM00983">
    <property type="entry name" value="TPK_B1_binding"/>
    <property type="match status" value="1"/>
</dbReference>
<evidence type="ECO:0000256" key="5">
    <source>
        <dbReference type="NCBIfam" id="TIGR01378"/>
    </source>
</evidence>
<dbReference type="EC" id="2.7.6.2" evidence="5"/>
<dbReference type="PANTHER" id="PTHR41299:SF1">
    <property type="entry name" value="THIAMINE PYROPHOSPHOKINASE"/>
    <property type="match status" value="1"/>
</dbReference>
<name>A0A1M4ZRF1_9THEO</name>
<reference evidence="7 8" key="1">
    <citation type="submission" date="2016-11" db="EMBL/GenBank/DDBJ databases">
        <authorList>
            <person name="Jaros S."/>
            <person name="Januszkiewicz K."/>
            <person name="Wedrychowicz H."/>
        </authorList>
    </citation>
    <scope>NUCLEOTIDE SEQUENCE [LARGE SCALE GENOMIC DNA]</scope>
    <source>
        <strain evidence="7 8">DSM 17918</strain>
    </source>
</reference>
<dbReference type="InterPro" id="IPR053149">
    <property type="entry name" value="TPK"/>
</dbReference>
<dbReference type="AlphaFoldDB" id="A0A1M4ZRF1"/>
<dbReference type="Pfam" id="PF04265">
    <property type="entry name" value="TPK_B1_binding"/>
    <property type="match status" value="1"/>
</dbReference>
<evidence type="ECO:0000313" key="8">
    <source>
        <dbReference type="Proteomes" id="UP000184088"/>
    </source>
</evidence>
<dbReference type="Gene3D" id="3.40.50.10240">
    <property type="entry name" value="Thiamin pyrophosphokinase, catalytic domain"/>
    <property type="match status" value="1"/>
</dbReference>
<dbReference type="InterPro" id="IPR006282">
    <property type="entry name" value="Thi_PPkinase"/>
</dbReference>
<keyword evidence="8" id="KW-1185">Reference proteome</keyword>
<dbReference type="InterPro" id="IPR036759">
    <property type="entry name" value="TPK_catalytic_sf"/>
</dbReference>
<sequence length="208" mass="23309">MKGLVITHGVINDIEFYKDIKYDICVCADGGIEYAHKLNIRPDIIVGDFDSCDRELLNIYIDKGVKVEKYPAEKDFTDTQLAVNMAVEMGCDEIVIIGGIGYRMDHTIANIHMLAELSRRNIKGRIIDEHNVIFIIKGEETIEGKPGDIISLIPFGGNARGLKSEGLYYQLPDFMDIYMPCGISNVFTEDKAWIKVGEGMLLAIMARD</sequence>
<keyword evidence="1" id="KW-0808">Transferase</keyword>
<evidence type="ECO:0000256" key="4">
    <source>
        <dbReference type="ARBA" id="ARBA00022840"/>
    </source>
</evidence>
<dbReference type="InterPro" id="IPR036371">
    <property type="entry name" value="TPK_B1-bd_sf"/>
</dbReference>
<organism evidence="7 8">
    <name type="scientific">Caldanaerobius fijiensis DSM 17918</name>
    <dbReference type="NCBI Taxonomy" id="1121256"/>
    <lineage>
        <taxon>Bacteria</taxon>
        <taxon>Bacillati</taxon>
        <taxon>Bacillota</taxon>
        <taxon>Clostridia</taxon>
        <taxon>Thermoanaerobacterales</taxon>
        <taxon>Thermoanaerobacteraceae</taxon>
        <taxon>Caldanaerobius</taxon>
    </lineage>
</organism>
<evidence type="ECO:0000256" key="2">
    <source>
        <dbReference type="ARBA" id="ARBA00022741"/>
    </source>
</evidence>
<dbReference type="RefSeq" id="WP_073343460.1">
    <property type="nucleotide sequence ID" value="NZ_FQVH01000014.1"/>
</dbReference>
<dbReference type="STRING" id="1121256.SAMN02746089_01485"/>
<evidence type="ECO:0000256" key="3">
    <source>
        <dbReference type="ARBA" id="ARBA00022777"/>
    </source>
</evidence>
<dbReference type="NCBIfam" id="TIGR01378">
    <property type="entry name" value="thi_PPkinase"/>
    <property type="match status" value="1"/>
</dbReference>
<dbReference type="GO" id="GO:0009229">
    <property type="term" value="P:thiamine diphosphate biosynthetic process"/>
    <property type="evidence" value="ECO:0007669"/>
    <property type="project" value="InterPro"/>
</dbReference>
<dbReference type="Pfam" id="PF04263">
    <property type="entry name" value="TPK_catalytic"/>
    <property type="match status" value="1"/>
</dbReference>
<dbReference type="Proteomes" id="UP000184088">
    <property type="component" value="Unassembled WGS sequence"/>
</dbReference>
<dbReference type="SUPFAM" id="SSF63862">
    <property type="entry name" value="Thiamin pyrophosphokinase, substrate-binding domain"/>
    <property type="match status" value="1"/>
</dbReference>
<dbReference type="GO" id="GO:0004788">
    <property type="term" value="F:thiamine diphosphokinase activity"/>
    <property type="evidence" value="ECO:0007669"/>
    <property type="project" value="UniProtKB-UniRule"/>
</dbReference>
<evidence type="ECO:0000256" key="1">
    <source>
        <dbReference type="ARBA" id="ARBA00022679"/>
    </source>
</evidence>
<evidence type="ECO:0000313" key="7">
    <source>
        <dbReference type="EMBL" id="SHF20633.1"/>
    </source>
</evidence>
<proteinExistence type="predicted"/>
<dbReference type="GO" id="GO:0016301">
    <property type="term" value="F:kinase activity"/>
    <property type="evidence" value="ECO:0007669"/>
    <property type="project" value="UniProtKB-KW"/>
</dbReference>
<protein>
    <recommendedName>
        <fullName evidence="5">Thiamine diphosphokinase</fullName>
        <ecNumber evidence="5">2.7.6.2</ecNumber>
    </recommendedName>
</protein>
<feature type="domain" description="Thiamin pyrophosphokinase thiamin-binding" evidence="6">
    <location>
        <begin position="144"/>
        <end position="202"/>
    </location>
</feature>